<evidence type="ECO:0000256" key="3">
    <source>
        <dbReference type="ARBA" id="ARBA00022692"/>
    </source>
</evidence>
<dbReference type="InterPro" id="IPR003445">
    <property type="entry name" value="Cat_transpt"/>
</dbReference>
<comment type="subcellular location">
    <subcellularLocation>
        <location evidence="1">Membrane</location>
        <topology evidence="1">Multi-pass membrane protein</topology>
    </subcellularLocation>
</comment>
<accession>A0A4U0UZD3</accession>
<organism evidence="9 10">
    <name type="scientific">Friedmanniomyces endolithicus</name>
    <dbReference type="NCBI Taxonomy" id="329885"/>
    <lineage>
        <taxon>Eukaryota</taxon>
        <taxon>Fungi</taxon>
        <taxon>Dikarya</taxon>
        <taxon>Ascomycota</taxon>
        <taxon>Pezizomycotina</taxon>
        <taxon>Dothideomycetes</taxon>
        <taxon>Dothideomycetidae</taxon>
        <taxon>Mycosphaerellales</taxon>
        <taxon>Teratosphaeriaceae</taxon>
        <taxon>Friedmanniomyces</taxon>
    </lineage>
</organism>
<feature type="region of interest" description="Disordered" evidence="8">
    <location>
        <begin position="598"/>
        <end position="631"/>
    </location>
</feature>
<feature type="region of interest" description="Disordered" evidence="8">
    <location>
        <begin position="132"/>
        <end position="240"/>
    </location>
</feature>
<dbReference type="PIRSF" id="PIRSF002450">
    <property type="entry name" value="K+_transpter_TRK"/>
    <property type="match status" value="1"/>
</dbReference>
<evidence type="ECO:0000256" key="7">
    <source>
        <dbReference type="PIRNR" id="PIRNR002450"/>
    </source>
</evidence>
<keyword evidence="5 7" id="KW-0406">Ion transport</keyword>
<dbReference type="GO" id="GO:0030007">
    <property type="term" value="P:intracellular potassium ion homeostasis"/>
    <property type="evidence" value="ECO:0007669"/>
    <property type="project" value="UniProtKB-UniRule"/>
</dbReference>
<keyword evidence="7" id="KW-0633">Potassium transport</keyword>
<keyword evidence="3 7" id="KW-0812">Transmembrane</keyword>
<evidence type="ECO:0000256" key="6">
    <source>
        <dbReference type="ARBA" id="ARBA00023136"/>
    </source>
</evidence>
<keyword evidence="4 7" id="KW-1133">Transmembrane helix</keyword>
<dbReference type="GO" id="GO:0005886">
    <property type="term" value="C:plasma membrane"/>
    <property type="evidence" value="ECO:0007669"/>
    <property type="project" value="InterPro"/>
</dbReference>
<dbReference type="GO" id="GO:0140107">
    <property type="term" value="F:high-affinity potassium ion transmembrane transporter activity"/>
    <property type="evidence" value="ECO:0007669"/>
    <property type="project" value="TreeGrafter"/>
</dbReference>
<evidence type="ECO:0000313" key="10">
    <source>
        <dbReference type="Proteomes" id="UP000310066"/>
    </source>
</evidence>
<evidence type="ECO:0000256" key="5">
    <source>
        <dbReference type="ARBA" id="ARBA00023065"/>
    </source>
</evidence>
<keyword evidence="2 7" id="KW-0813">Transport</keyword>
<proteinExistence type="inferred from homology"/>
<keyword evidence="7" id="KW-0630">Potassium</keyword>
<feature type="transmembrane region" description="Helical" evidence="7">
    <location>
        <begin position="565"/>
        <end position="582"/>
    </location>
</feature>
<feature type="transmembrane region" description="Helical" evidence="7">
    <location>
        <begin position="26"/>
        <end position="49"/>
    </location>
</feature>
<feature type="transmembrane region" description="Helical" evidence="7">
    <location>
        <begin position="355"/>
        <end position="384"/>
    </location>
</feature>
<sequence length="790" mass="87757">MPRLRPLRLGPFAKPLRFLRRQLPPLNFITVHYAYFFAVCLLSAIIFWGANTPQTTVRVSFADSLFLTVSAMTLAGLNTVNLSELNTFQQILLFLLIMLGSAIWVSAFVVHVRKSAFERKFADVIEARKQKRRGRSRSRSGLRSWSKGRRSTEVAQDVVVDEKMGDNHTAESNGFDESHKDEDGQEIPKPYTALDGGDDMHEPSRDLTPPARRGGPEMNGLSSVTGDVISDTGSEPAVSPNLERAGITFAGDTRFIRGQQPPYNSQPARRRGSNLFNMQGVGARPLASIGPSWPMTGPTAYSQAVDAAMSHAPAKGKADIAQYFDSVGGWIARNSQFHNLSEKEREKLGGYEYRAVSFLAWVVPIYFVLWQLLGCIGCAAWVALNQPDTARANGLNPWWVGAFNAVSAFNNSGMSLLDANMTAFQTGYYLLITMSLLILAGNTCYPIFLRVIVWCMWKTLTSSRYFVGEQWDERANTLRFLLDHPRRCYTNLFPSQHTWWLLAAVVVLNGTDWAAFEILNIHNEALNSTLPPNVRVIDGLFQAFAVRSGGFYVVSIPTLRISLQVLYVVMMYISVYPVVITMRNSNVYEERSLGIYAEDNPDDSAQEPADRRTASKPPANPPGRPSSGPGLLLRRALTLRDTLTKPKESNSHFVRHQLRAQLAHDAWSIVLALILIMILENPSFVANPSVFSVFNFLFEIVSAYGCVGISVGVPWAAYSFCGTWGTTSKLILCAVMLRGRHRGLPVAIDKAVLLPGREEEGWGGGMEEEDGRIRVARTMSRGRGERRVEG</sequence>
<dbReference type="Proteomes" id="UP000310066">
    <property type="component" value="Unassembled WGS sequence"/>
</dbReference>
<dbReference type="InterPro" id="IPR051143">
    <property type="entry name" value="TrkH_K-transport"/>
</dbReference>
<dbReference type="STRING" id="329885.A0A4U0UZD3"/>
<dbReference type="InterPro" id="IPR015958">
    <property type="entry name" value="Trk1_fungi"/>
</dbReference>
<dbReference type="Pfam" id="PF02386">
    <property type="entry name" value="TrkH"/>
    <property type="match status" value="1"/>
</dbReference>
<feature type="transmembrane region" description="Helical" evidence="7">
    <location>
        <begin position="429"/>
        <end position="453"/>
    </location>
</feature>
<dbReference type="PANTHER" id="PTHR31064:SF37">
    <property type="entry name" value="TRANSPORTER, PUTATIVE (EUROFUNG)-RELATED"/>
    <property type="match status" value="1"/>
</dbReference>
<evidence type="ECO:0000256" key="4">
    <source>
        <dbReference type="ARBA" id="ARBA00022989"/>
    </source>
</evidence>
<feature type="transmembrane region" description="Helical" evidence="7">
    <location>
        <begin position="91"/>
        <end position="110"/>
    </location>
</feature>
<comment type="caution">
    <text evidence="9">The sequence shown here is derived from an EMBL/GenBank/DDBJ whole genome shotgun (WGS) entry which is preliminary data.</text>
</comment>
<gene>
    <name evidence="9" type="ORF">B0A54_06374</name>
</gene>
<evidence type="ECO:0000256" key="8">
    <source>
        <dbReference type="SAM" id="MobiDB-lite"/>
    </source>
</evidence>
<evidence type="ECO:0000313" key="9">
    <source>
        <dbReference type="EMBL" id="TKA41487.1"/>
    </source>
</evidence>
<reference evidence="9 10" key="1">
    <citation type="submission" date="2017-03" db="EMBL/GenBank/DDBJ databases">
        <title>Genomes of endolithic fungi from Antarctica.</title>
        <authorList>
            <person name="Coleine C."/>
            <person name="Masonjones S."/>
            <person name="Stajich J.E."/>
        </authorList>
    </citation>
    <scope>NUCLEOTIDE SEQUENCE [LARGE SCALE GENOMIC DNA]</scope>
    <source>
        <strain evidence="9 10">CCFEE 5311</strain>
    </source>
</reference>
<name>A0A4U0UZD3_9PEZI</name>
<dbReference type="GO" id="GO:1990573">
    <property type="term" value="P:potassium ion import across plasma membrane"/>
    <property type="evidence" value="ECO:0007669"/>
    <property type="project" value="TreeGrafter"/>
</dbReference>
<feature type="compositionally biased region" description="Basic and acidic residues" evidence="8">
    <location>
        <begin position="160"/>
        <end position="169"/>
    </location>
</feature>
<feature type="transmembrane region" description="Helical" evidence="7">
    <location>
        <begin position="691"/>
        <end position="718"/>
    </location>
</feature>
<dbReference type="AlphaFoldDB" id="A0A4U0UZD3"/>
<evidence type="ECO:0000256" key="2">
    <source>
        <dbReference type="ARBA" id="ARBA00022448"/>
    </source>
</evidence>
<dbReference type="EMBL" id="NAJP01000027">
    <property type="protein sequence ID" value="TKA41487.1"/>
    <property type="molecule type" value="Genomic_DNA"/>
</dbReference>
<evidence type="ECO:0000256" key="1">
    <source>
        <dbReference type="ARBA" id="ARBA00004141"/>
    </source>
</evidence>
<feature type="transmembrane region" description="Helical" evidence="7">
    <location>
        <begin position="61"/>
        <end position="79"/>
    </location>
</feature>
<comment type="similarity">
    <text evidence="7">Belongs to the TrkH potassium transport family.</text>
</comment>
<feature type="transmembrane region" description="Helical" evidence="7">
    <location>
        <begin position="499"/>
        <end position="519"/>
    </location>
</feature>
<protein>
    <recommendedName>
        <fullName evidence="7">Potassium transport protein</fullName>
    </recommendedName>
</protein>
<keyword evidence="6 7" id="KW-0472">Membrane</keyword>
<dbReference type="OrthoDB" id="9999863at2759"/>
<dbReference type="PANTHER" id="PTHR31064">
    <property type="entry name" value="POTASSIUM TRANSPORT PROTEIN DDB_G0292412-RELATED"/>
    <property type="match status" value="1"/>
</dbReference>
<feature type="transmembrane region" description="Helical" evidence="7">
    <location>
        <begin position="662"/>
        <end position="679"/>
    </location>
</feature>